<evidence type="ECO:0000259" key="1">
    <source>
        <dbReference type="Pfam" id="PF04233"/>
    </source>
</evidence>
<protein>
    <submittedName>
        <fullName evidence="2">Putative capsid morphogenesis protein</fullName>
    </submittedName>
</protein>
<reference evidence="2" key="1">
    <citation type="submission" date="2020-03" db="EMBL/GenBank/DDBJ databases">
        <title>The deep terrestrial virosphere.</title>
        <authorList>
            <person name="Holmfeldt K."/>
            <person name="Nilsson E."/>
            <person name="Simone D."/>
            <person name="Lopez-Fernandez M."/>
            <person name="Wu X."/>
            <person name="de Brujin I."/>
            <person name="Lundin D."/>
            <person name="Andersson A."/>
            <person name="Bertilsson S."/>
            <person name="Dopson M."/>
        </authorList>
    </citation>
    <scope>NUCLEOTIDE SEQUENCE</scope>
    <source>
        <strain evidence="2">MM415A02327</strain>
    </source>
</reference>
<name>A0A6M3JU37_9ZZZZ</name>
<evidence type="ECO:0000313" key="2">
    <source>
        <dbReference type="EMBL" id="QJA73543.1"/>
    </source>
</evidence>
<sequence length="288" mass="32040">MTWSNEALIYEEKWFKAIRIVLDELAGEVAFNFGRIPVDAKGVMNVSLIPEPFFDEKQAVAHLAGVGSILLKDTVNHFGQYFLELARRQYQSFIGKATIVIDGGVDLLLAGSFTVENAYALNYLASRPYEFAQESISSLLQALRSEWGRYLSEGIRQGATIYELIERLETIFRGTEREAWWRARRIARTEAVGASNMGARAAYGQAGVPYKTWSTVADELVRDNHIPMHLVSIPMNDKFILPDGAQMEGPGDPAGGPKNIISCRCVLMPDFAPPSTNNDRRSTFQKGG</sequence>
<dbReference type="InterPro" id="IPR006528">
    <property type="entry name" value="Phage_head_morphogenesis_dom"/>
</dbReference>
<dbReference type="AlphaFoldDB" id="A0A6M3JU37"/>
<gene>
    <name evidence="2" type="ORF">MM415A02327_0009</name>
</gene>
<proteinExistence type="predicted"/>
<dbReference type="EMBL" id="MT142034">
    <property type="protein sequence ID" value="QJA73543.1"/>
    <property type="molecule type" value="Genomic_DNA"/>
</dbReference>
<dbReference type="Pfam" id="PF04233">
    <property type="entry name" value="Phage_Mu_F"/>
    <property type="match status" value="1"/>
</dbReference>
<accession>A0A6M3JU37</accession>
<feature type="domain" description="Phage head morphogenesis" evidence="1">
    <location>
        <begin position="151"/>
        <end position="268"/>
    </location>
</feature>
<organism evidence="2">
    <name type="scientific">viral metagenome</name>
    <dbReference type="NCBI Taxonomy" id="1070528"/>
    <lineage>
        <taxon>unclassified sequences</taxon>
        <taxon>metagenomes</taxon>
        <taxon>organismal metagenomes</taxon>
    </lineage>
</organism>